<organism evidence="1 2">
    <name type="scientific">Euphydryas editha</name>
    <name type="common">Edith's checkerspot</name>
    <dbReference type="NCBI Taxonomy" id="104508"/>
    <lineage>
        <taxon>Eukaryota</taxon>
        <taxon>Metazoa</taxon>
        <taxon>Ecdysozoa</taxon>
        <taxon>Arthropoda</taxon>
        <taxon>Hexapoda</taxon>
        <taxon>Insecta</taxon>
        <taxon>Pterygota</taxon>
        <taxon>Neoptera</taxon>
        <taxon>Endopterygota</taxon>
        <taxon>Lepidoptera</taxon>
        <taxon>Glossata</taxon>
        <taxon>Ditrysia</taxon>
        <taxon>Papilionoidea</taxon>
        <taxon>Nymphalidae</taxon>
        <taxon>Nymphalinae</taxon>
        <taxon>Euphydryas</taxon>
    </lineage>
</organism>
<gene>
    <name evidence="1" type="ORF">EEDITHA_LOCUS11702</name>
</gene>
<dbReference type="EMBL" id="CAKOGL010000016">
    <property type="protein sequence ID" value="CAH2096351.1"/>
    <property type="molecule type" value="Genomic_DNA"/>
</dbReference>
<comment type="caution">
    <text evidence="1">The sequence shown here is derived from an EMBL/GenBank/DDBJ whole genome shotgun (WGS) entry which is preliminary data.</text>
</comment>
<dbReference type="AlphaFoldDB" id="A0AAU9UEL4"/>
<reference evidence="1" key="1">
    <citation type="submission" date="2022-03" db="EMBL/GenBank/DDBJ databases">
        <authorList>
            <person name="Tunstrom K."/>
        </authorList>
    </citation>
    <scope>NUCLEOTIDE SEQUENCE</scope>
</reference>
<keyword evidence="2" id="KW-1185">Reference proteome</keyword>
<sequence>MQCGHCKTIADSRAAAARRPQPHIQDGSEKHYSLTVEALGHQPRALLHNKHVSLFCVKAHVGLDGNERAGQLARGSALMSKRKPNYDRYDRYK</sequence>
<evidence type="ECO:0000313" key="1">
    <source>
        <dbReference type="EMBL" id="CAH2096351.1"/>
    </source>
</evidence>
<evidence type="ECO:0000313" key="2">
    <source>
        <dbReference type="Proteomes" id="UP001153954"/>
    </source>
</evidence>
<name>A0AAU9UEL4_EUPED</name>
<dbReference type="Proteomes" id="UP001153954">
    <property type="component" value="Unassembled WGS sequence"/>
</dbReference>
<proteinExistence type="predicted"/>
<protein>
    <recommendedName>
        <fullName evidence="3">RNase H type-1 domain-containing protein</fullName>
    </recommendedName>
</protein>
<accession>A0AAU9UEL4</accession>
<evidence type="ECO:0008006" key="3">
    <source>
        <dbReference type="Google" id="ProtNLM"/>
    </source>
</evidence>